<dbReference type="EMBL" id="CP018889">
    <property type="protein sequence ID" value="AUI69944.1"/>
    <property type="molecule type" value="Genomic_DNA"/>
</dbReference>
<accession>A0A2N9YHI2</accession>
<dbReference type="InterPro" id="IPR021488">
    <property type="entry name" value="DUF3142"/>
</dbReference>
<evidence type="ECO:0000313" key="2">
    <source>
        <dbReference type="EMBL" id="AUI69944.1"/>
    </source>
</evidence>
<proteinExistence type="predicted"/>
<organism evidence="2 3">
    <name type="scientific">Beggiatoa leptomitoformis</name>
    <dbReference type="NCBI Taxonomy" id="288004"/>
    <lineage>
        <taxon>Bacteria</taxon>
        <taxon>Pseudomonadati</taxon>
        <taxon>Pseudomonadota</taxon>
        <taxon>Gammaproteobacteria</taxon>
        <taxon>Thiotrichales</taxon>
        <taxon>Thiotrichaceae</taxon>
        <taxon>Beggiatoa</taxon>
    </lineage>
</organism>
<dbReference type="Proteomes" id="UP000234271">
    <property type="component" value="Chromosome"/>
</dbReference>
<keyword evidence="3" id="KW-1185">Reference proteome</keyword>
<dbReference type="AlphaFoldDB" id="A0A2N9YHI2"/>
<reference evidence="3" key="1">
    <citation type="submission" date="2016-12" db="EMBL/GenBank/DDBJ databases">
        <title>Complete Genome Sequence of Beggiatoa leptomitiformis D-401.</title>
        <authorList>
            <person name="Fomenkov A."/>
            <person name="Vincze T."/>
            <person name="Grabovich M."/>
            <person name="Anton B.P."/>
            <person name="Dubinina G."/>
            <person name="Orlova M."/>
            <person name="Belousova E."/>
            <person name="Roberts R.J."/>
        </authorList>
    </citation>
    <scope>NUCLEOTIDE SEQUENCE [LARGE SCALE GENOMIC DNA]</scope>
    <source>
        <strain evidence="3">D-401</strain>
    </source>
</reference>
<gene>
    <name evidence="2" type="ORF">BLE401_15380</name>
</gene>
<feature type="chain" id="PRO_5014653944" evidence="1">
    <location>
        <begin position="19"/>
        <end position="236"/>
    </location>
</feature>
<dbReference type="RefSeq" id="WP_062151984.1">
    <property type="nucleotide sequence ID" value="NZ_CP012373.2"/>
</dbReference>
<sequence length="236" mass="27424">MRNYRLFFLSCSVFIAAATPLTHSVQPHNYQAFWVWGGIKTAQIPPTAQRLYILQGSIRPDKQQGYFQRQGILVKPLNTPVFLVYRLEILAWDAVIWQSILNQIHYWEAQSPAVLGIQLDFDAQTKQLDKYEQFLRQVRITLPQQYQLSITGLLDWSQNASPTVLQILADTVDEVIFQTYQGKHTIPHYKAYLHSLAELRVPFKVGIVARGVWDRKDEQWLEQLSHYKGIVVFLLP</sequence>
<dbReference type="Pfam" id="PF11340">
    <property type="entry name" value="DUF3142"/>
    <property type="match status" value="1"/>
</dbReference>
<feature type="signal peptide" evidence="1">
    <location>
        <begin position="1"/>
        <end position="18"/>
    </location>
</feature>
<dbReference type="KEGG" id="blep:AL038_08930"/>
<protein>
    <submittedName>
        <fullName evidence="2">DUF3142 domain-containing protein</fullName>
    </submittedName>
</protein>
<name>A0A2N9YHI2_9GAMM</name>
<dbReference type="OrthoDB" id="6987031at2"/>
<evidence type="ECO:0000256" key="1">
    <source>
        <dbReference type="SAM" id="SignalP"/>
    </source>
</evidence>
<keyword evidence="1" id="KW-0732">Signal</keyword>
<evidence type="ECO:0000313" key="3">
    <source>
        <dbReference type="Proteomes" id="UP000234271"/>
    </source>
</evidence>